<proteinExistence type="predicted"/>
<protein>
    <submittedName>
        <fullName evidence="2">Uncharacterized protein</fullName>
    </submittedName>
</protein>
<feature type="compositionally biased region" description="Low complexity" evidence="1">
    <location>
        <begin position="213"/>
        <end position="222"/>
    </location>
</feature>
<feature type="compositionally biased region" description="Low complexity" evidence="1">
    <location>
        <begin position="317"/>
        <end position="326"/>
    </location>
</feature>
<feature type="compositionally biased region" description="Low complexity" evidence="1">
    <location>
        <begin position="269"/>
        <end position="284"/>
    </location>
</feature>
<evidence type="ECO:0000313" key="2">
    <source>
        <dbReference type="EMBL" id="CCO34792.1"/>
    </source>
</evidence>
<evidence type="ECO:0000313" key="3">
    <source>
        <dbReference type="Proteomes" id="UP000012065"/>
    </source>
</evidence>
<feature type="compositionally biased region" description="Polar residues" evidence="1">
    <location>
        <begin position="254"/>
        <end position="265"/>
    </location>
</feature>
<dbReference type="AlphaFoldDB" id="M5CFK7"/>
<feature type="compositionally biased region" description="Basic and acidic residues" evidence="1">
    <location>
        <begin position="14"/>
        <end position="25"/>
    </location>
</feature>
<evidence type="ECO:0000256" key="1">
    <source>
        <dbReference type="SAM" id="MobiDB-lite"/>
    </source>
</evidence>
<feature type="compositionally biased region" description="Basic and acidic residues" evidence="1">
    <location>
        <begin position="351"/>
        <end position="361"/>
    </location>
</feature>
<dbReference type="Proteomes" id="UP000012065">
    <property type="component" value="Unassembled WGS sequence"/>
</dbReference>
<feature type="compositionally biased region" description="Basic and acidic residues" evidence="1">
    <location>
        <begin position="128"/>
        <end position="152"/>
    </location>
</feature>
<feature type="compositionally biased region" description="Polar residues" evidence="1">
    <location>
        <begin position="178"/>
        <end position="187"/>
    </location>
</feature>
<accession>M5CFK7</accession>
<sequence>MAWTFGPALPPAEALRESEHSKDPRSSQTECLDDAQGRQELQVTSDHQGVWGALDSLSPWSSLRLNRFPGLQRALDDEQQLPKSSLLFDYVSLPADSPPRSYAPSPRLATVAEDSPLLHYAPSLEHVQSLERSGRPEGDESPERVEVLEHSTRATLLTSLEYPDEPQSPSPIREAHFSQRSSLSEIPSLSDFAPLPPRSDTAPQYVRTATLTSEPRASSEPSSKPRPRSQLKPLRLSLMHGLGTSPPGAIITPVSANTATPSPSFRSDAATPTPTAMYPTPSSAHPIQLPARLRSVTHSPPPVEETAEFDATPEPMPGSSGPESVSWFGSKKGTNRGTLSASRHSFQRSIQEIERSQDIDNKTITGPGRAATSTAMERPEPSSPQHSNVQPEDEDVRPLPMIWDDETEAGSKAGSSRQGTRLSPIRSCATSEVA</sequence>
<dbReference type="EMBL" id="CAOJ01013633">
    <property type="protein sequence ID" value="CCO34792.1"/>
    <property type="molecule type" value="Genomic_DNA"/>
</dbReference>
<reference evidence="2 3" key="1">
    <citation type="journal article" date="2013" name="J. Biotechnol.">
        <title>Establishment and interpretation of the genome sequence of the phytopathogenic fungus Rhizoctonia solani AG1-IB isolate 7/3/14.</title>
        <authorList>
            <person name="Wibberg D.W."/>
            <person name="Jelonek L.J."/>
            <person name="Rupp O.R."/>
            <person name="Hennig M.H."/>
            <person name="Eikmeyer F.E."/>
            <person name="Goesmann A.G."/>
            <person name="Hartmann A.H."/>
            <person name="Borriss R.B."/>
            <person name="Grosch R.G."/>
            <person name="Puehler A.P."/>
            <person name="Schlueter A.S."/>
        </authorList>
    </citation>
    <scope>NUCLEOTIDE SEQUENCE [LARGE SCALE GENOMIC DNA]</scope>
    <source>
        <strain evidence="3">AG1-IB / isolate 7/3/14</strain>
    </source>
</reference>
<dbReference type="HOGENOM" id="CLU_631902_0_0_1"/>
<feature type="region of interest" description="Disordered" evidence="1">
    <location>
        <begin position="1"/>
        <end position="47"/>
    </location>
</feature>
<feature type="region of interest" description="Disordered" evidence="1">
    <location>
        <begin position="122"/>
        <end position="434"/>
    </location>
</feature>
<comment type="caution">
    <text evidence="2">The sequence shown here is derived from an EMBL/GenBank/DDBJ whole genome shotgun (WGS) entry which is preliminary data.</text>
</comment>
<feature type="compositionally biased region" description="Polar residues" evidence="1">
    <location>
        <begin position="335"/>
        <end position="350"/>
    </location>
</feature>
<name>M5CFK7_THACB</name>
<gene>
    <name evidence="2" type="ORF">BN14_08900</name>
</gene>
<organism evidence="2 3">
    <name type="scientific">Thanatephorus cucumeris (strain AG1-IB / isolate 7/3/14)</name>
    <name type="common">Lettuce bottom rot fungus</name>
    <name type="synonym">Rhizoctonia solani</name>
    <dbReference type="NCBI Taxonomy" id="1108050"/>
    <lineage>
        <taxon>Eukaryota</taxon>
        <taxon>Fungi</taxon>
        <taxon>Dikarya</taxon>
        <taxon>Basidiomycota</taxon>
        <taxon>Agaricomycotina</taxon>
        <taxon>Agaricomycetes</taxon>
        <taxon>Cantharellales</taxon>
        <taxon>Ceratobasidiaceae</taxon>
        <taxon>Rhizoctonia</taxon>
        <taxon>Rhizoctonia solani AG-1</taxon>
    </lineage>
</organism>